<dbReference type="KEGG" id="pti:PHATRDRAFT_39546"/>
<dbReference type="AlphaFoldDB" id="B7G8Y6"/>
<dbReference type="RefSeq" id="XP_002183549.1">
    <property type="nucleotide sequence ID" value="XM_002183513.1"/>
</dbReference>
<evidence type="ECO:0000313" key="3">
    <source>
        <dbReference type="Proteomes" id="UP000000759"/>
    </source>
</evidence>
<sequence length="188" mass="20875">MPVRFRLPIRSYSENDAVRANSLAPPRSNVTNFSPLPHFHCGPPTIPSATIISEKTTAARPILRRGAVSSSYLLRDAMIAASAIDSYEFTRQETYSCDYLYSAACLDQKGDATLSPGKRNFAEQEEDDMTDVSTCYRSTCSTSSQRRRTDSGMWSDCDSSVSSMNTSTAHTESESTRIVKDLMEIEDR</sequence>
<feature type="region of interest" description="Disordered" evidence="1">
    <location>
        <begin position="144"/>
        <end position="176"/>
    </location>
</feature>
<organism evidence="2 3">
    <name type="scientific">Phaeodactylum tricornutum (strain CCAP 1055/1)</name>
    <dbReference type="NCBI Taxonomy" id="556484"/>
    <lineage>
        <taxon>Eukaryota</taxon>
        <taxon>Sar</taxon>
        <taxon>Stramenopiles</taxon>
        <taxon>Ochrophyta</taxon>
        <taxon>Bacillariophyta</taxon>
        <taxon>Bacillariophyceae</taxon>
        <taxon>Bacillariophycidae</taxon>
        <taxon>Naviculales</taxon>
        <taxon>Phaeodactylaceae</taxon>
        <taxon>Phaeodactylum</taxon>
    </lineage>
</organism>
<reference evidence="2 3" key="1">
    <citation type="journal article" date="2008" name="Nature">
        <title>The Phaeodactylum genome reveals the evolutionary history of diatom genomes.</title>
        <authorList>
            <person name="Bowler C."/>
            <person name="Allen A.E."/>
            <person name="Badger J.H."/>
            <person name="Grimwood J."/>
            <person name="Jabbari K."/>
            <person name="Kuo A."/>
            <person name="Maheswari U."/>
            <person name="Martens C."/>
            <person name="Maumus F."/>
            <person name="Otillar R.P."/>
            <person name="Rayko E."/>
            <person name="Salamov A."/>
            <person name="Vandepoele K."/>
            <person name="Beszteri B."/>
            <person name="Gruber A."/>
            <person name="Heijde M."/>
            <person name="Katinka M."/>
            <person name="Mock T."/>
            <person name="Valentin K."/>
            <person name="Verret F."/>
            <person name="Berges J.A."/>
            <person name="Brownlee C."/>
            <person name="Cadoret J.P."/>
            <person name="Chiovitti A."/>
            <person name="Choi C.J."/>
            <person name="Coesel S."/>
            <person name="De Martino A."/>
            <person name="Detter J.C."/>
            <person name="Durkin C."/>
            <person name="Falciatore A."/>
            <person name="Fournet J."/>
            <person name="Haruta M."/>
            <person name="Huysman M.J."/>
            <person name="Jenkins B.D."/>
            <person name="Jiroutova K."/>
            <person name="Jorgensen R.E."/>
            <person name="Joubert Y."/>
            <person name="Kaplan A."/>
            <person name="Kroger N."/>
            <person name="Kroth P.G."/>
            <person name="La Roche J."/>
            <person name="Lindquist E."/>
            <person name="Lommer M."/>
            <person name="Martin-Jezequel V."/>
            <person name="Lopez P.J."/>
            <person name="Lucas S."/>
            <person name="Mangogna M."/>
            <person name="McGinnis K."/>
            <person name="Medlin L.K."/>
            <person name="Montsant A."/>
            <person name="Oudot-Le Secq M.P."/>
            <person name="Napoli C."/>
            <person name="Obornik M."/>
            <person name="Parker M.S."/>
            <person name="Petit J.L."/>
            <person name="Porcel B.M."/>
            <person name="Poulsen N."/>
            <person name="Robison M."/>
            <person name="Rychlewski L."/>
            <person name="Rynearson T.A."/>
            <person name="Schmutz J."/>
            <person name="Shapiro H."/>
            <person name="Siaut M."/>
            <person name="Stanley M."/>
            <person name="Sussman M.R."/>
            <person name="Taylor A.R."/>
            <person name="Vardi A."/>
            <person name="von Dassow P."/>
            <person name="Vyverman W."/>
            <person name="Willis A."/>
            <person name="Wyrwicz L.S."/>
            <person name="Rokhsar D.S."/>
            <person name="Weissenbach J."/>
            <person name="Armbrust E.V."/>
            <person name="Green B.R."/>
            <person name="Van de Peer Y."/>
            <person name="Grigoriev I.V."/>
        </authorList>
    </citation>
    <scope>NUCLEOTIDE SEQUENCE [LARGE SCALE GENOMIC DNA]</scope>
    <source>
        <strain evidence="2 3">CCAP 1055/1</strain>
    </source>
</reference>
<dbReference type="GeneID" id="7195362"/>
<dbReference type="EMBL" id="CM000622">
    <property type="protein sequence ID" value="EEC44731.1"/>
    <property type="molecule type" value="Genomic_DNA"/>
</dbReference>
<evidence type="ECO:0000313" key="2">
    <source>
        <dbReference type="EMBL" id="EEC44731.1"/>
    </source>
</evidence>
<dbReference type="InParanoid" id="B7G8Y6"/>
<evidence type="ECO:0000256" key="1">
    <source>
        <dbReference type="SAM" id="MobiDB-lite"/>
    </source>
</evidence>
<keyword evidence="3" id="KW-1185">Reference proteome</keyword>
<feature type="compositionally biased region" description="Polar residues" evidence="1">
    <location>
        <begin position="157"/>
        <end position="170"/>
    </location>
</feature>
<protein>
    <submittedName>
        <fullName evidence="2">Uncharacterized protein</fullName>
    </submittedName>
</protein>
<dbReference type="Proteomes" id="UP000000759">
    <property type="component" value="Chromosome 20"/>
</dbReference>
<reference evidence="3" key="2">
    <citation type="submission" date="2008-08" db="EMBL/GenBank/DDBJ databases">
        <authorList>
            <consortium name="Diatom Consortium"/>
            <person name="Grigoriev I."/>
            <person name="Grimwood J."/>
            <person name="Kuo A."/>
            <person name="Otillar R.P."/>
            <person name="Salamov A."/>
            <person name="Detter J.C."/>
            <person name="Lindquist E."/>
            <person name="Shapiro H."/>
            <person name="Lucas S."/>
            <person name="Glavina del Rio T."/>
            <person name="Pitluck S."/>
            <person name="Rokhsar D."/>
            <person name="Bowler C."/>
        </authorList>
    </citation>
    <scope>GENOME REANNOTATION</scope>
    <source>
        <strain evidence="3">CCAP 1055/1</strain>
    </source>
</reference>
<gene>
    <name evidence="2" type="ORF">PHATRDRAFT_39546</name>
</gene>
<proteinExistence type="predicted"/>
<dbReference type="PaxDb" id="2850-Phatr39546"/>
<accession>B7G8Y6</accession>
<name>B7G8Y6_PHATC</name>
<dbReference type="HOGENOM" id="CLU_1443618_0_0_1"/>